<dbReference type="Proteomes" id="UP000314011">
    <property type="component" value="Unassembled WGS sequence"/>
</dbReference>
<dbReference type="PROSITE" id="PS50928">
    <property type="entry name" value="ABC_TM1"/>
    <property type="match status" value="1"/>
</dbReference>
<feature type="transmembrane region" description="Helical" evidence="7">
    <location>
        <begin position="149"/>
        <end position="168"/>
    </location>
</feature>
<evidence type="ECO:0000256" key="7">
    <source>
        <dbReference type="RuleBase" id="RU363032"/>
    </source>
</evidence>
<comment type="caution">
    <text evidence="9">The sequence shown here is derived from an EMBL/GenBank/DDBJ whole genome shotgun (WGS) entry which is preliminary data.</text>
</comment>
<dbReference type="AlphaFoldDB" id="A0A5C5GC92"/>
<evidence type="ECO:0000259" key="8">
    <source>
        <dbReference type="PROSITE" id="PS50928"/>
    </source>
</evidence>
<reference evidence="9 10" key="1">
    <citation type="submission" date="2019-06" db="EMBL/GenBank/DDBJ databases">
        <title>Genome of new Rhodobacteraceae sp. SM1903.</title>
        <authorList>
            <person name="Ren X."/>
        </authorList>
    </citation>
    <scope>NUCLEOTIDE SEQUENCE [LARGE SCALE GENOMIC DNA]</scope>
    <source>
        <strain evidence="9 10">SM1903</strain>
    </source>
</reference>
<dbReference type="Gene3D" id="1.10.3720.10">
    <property type="entry name" value="MetI-like"/>
    <property type="match status" value="1"/>
</dbReference>
<proteinExistence type="inferred from homology"/>
<dbReference type="OrthoDB" id="9815445at2"/>
<feature type="domain" description="ABC transmembrane type-1" evidence="8">
    <location>
        <begin position="78"/>
        <end position="269"/>
    </location>
</feature>
<evidence type="ECO:0000313" key="9">
    <source>
        <dbReference type="EMBL" id="TNY32422.1"/>
    </source>
</evidence>
<keyword evidence="4 7" id="KW-0812">Transmembrane</keyword>
<feature type="transmembrane region" description="Helical" evidence="7">
    <location>
        <begin position="113"/>
        <end position="137"/>
    </location>
</feature>
<dbReference type="InterPro" id="IPR035906">
    <property type="entry name" value="MetI-like_sf"/>
</dbReference>
<dbReference type="CDD" id="cd06261">
    <property type="entry name" value="TM_PBP2"/>
    <property type="match status" value="1"/>
</dbReference>
<organism evidence="9 10">
    <name type="scientific">Pelagovum pacificum</name>
    <dbReference type="NCBI Taxonomy" id="2588711"/>
    <lineage>
        <taxon>Bacteria</taxon>
        <taxon>Pseudomonadati</taxon>
        <taxon>Pseudomonadota</taxon>
        <taxon>Alphaproteobacteria</taxon>
        <taxon>Rhodobacterales</taxon>
        <taxon>Paracoccaceae</taxon>
        <taxon>Pelagovum</taxon>
    </lineage>
</organism>
<keyword evidence="10" id="KW-1185">Reference proteome</keyword>
<dbReference type="SUPFAM" id="SSF161098">
    <property type="entry name" value="MetI-like"/>
    <property type="match status" value="1"/>
</dbReference>
<keyword evidence="2 7" id="KW-0813">Transport</keyword>
<evidence type="ECO:0000313" key="10">
    <source>
        <dbReference type="Proteomes" id="UP000314011"/>
    </source>
</evidence>
<gene>
    <name evidence="9" type="ORF">FHY64_03770</name>
</gene>
<evidence type="ECO:0000256" key="2">
    <source>
        <dbReference type="ARBA" id="ARBA00022448"/>
    </source>
</evidence>
<dbReference type="PANTHER" id="PTHR43744:SF12">
    <property type="entry name" value="ABC TRANSPORTER PERMEASE PROTEIN MG189-RELATED"/>
    <property type="match status" value="1"/>
</dbReference>
<dbReference type="RefSeq" id="WP_140193099.1">
    <property type="nucleotide sequence ID" value="NZ_CP065915.1"/>
</dbReference>
<dbReference type="Pfam" id="PF00528">
    <property type="entry name" value="BPD_transp_1"/>
    <property type="match status" value="1"/>
</dbReference>
<dbReference type="GO" id="GO:0005886">
    <property type="term" value="C:plasma membrane"/>
    <property type="evidence" value="ECO:0007669"/>
    <property type="project" value="UniProtKB-SubCell"/>
</dbReference>
<dbReference type="InterPro" id="IPR000515">
    <property type="entry name" value="MetI-like"/>
</dbReference>
<keyword evidence="3" id="KW-1003">Cell membrane</keyword>
<dbReference type="PANTHER" id="PTHR43744">
    <property type="entry name" value="ABC TRANSPORTER PERMEASE PROTEIN MG189-RELATED-RELATED"/>
    <property type="match status" value="1"/>
</dbReference>
<comment type="similarity">
    <text evidence="7">Belongs to the binding-protein-dependent transport system permease family.</text>
</comment>
<keyword evidence="5 7" id="KW-1133">Transmembrane helix</keyword>
<protein>
    <submittedName>
        <fullName evidence="9">Carbohydrate ABC transporter permease</fullName>
    </submittedName>
</protein>
<sequence length="283" mass="31837">MSNAHLLKPTFGNHLRENWIFYALLLAGSVIMVGPFAWMLSTSLKVPGDQFDQRLIPQRTTLENFALAWERMDFSHLMWNSFRIAMLSTIGQVLTCSMGAFVFAVVRFPGREVLFVLLLATLMIPYQMTVIPQFLIFRAVGLYGTGAPLWLPQFLGGAFGVFLVRQYFRSIPTDLLDAARLDGASLLSIYWRIYLPLAKPALAALAIFAFMTSWNDLFAALIYLPSDLEKTTLPVGLSLFDRLYRAQWTIMMAAVLISVAPIMVAFFLVQKQFIQGIAMTGVK</sequence>
<evidence type="ECO:0000256" key="3">
    <source>
        <dbReference type="ARBA" id="ARBA00022475"/>
    </source>
</evidence>
<evidence type="ECO:0000256" key="4">
    <source>
        <dbReference type="ARBA" id="ARBA00022692"/>
    </source>
</evidence>
<dbReference type="GO" id="GO:0055085">
    <property type="term" value="P:transmembrane transport"/>
    <property type="evidence" value="ECO:0007669"/>
    <property type="project" value="InterPro"/>
</dbReference>
<feature type="transmembrane region" description="Helical" evidence="7">
    <location>
        <begin position="84"/>
        <end position="106"/>
    </location>
</feature>
<dbReference type="EMBL" id="VFFF01000001">
    <property type="protein sequence ID" value="TNY32422.1"/>
    <property type="molecule type" value="Genomic_DNA"/>
</dbReference>
<keyword evidence="6 7" id="KW-0472">Membrane</keyword>
<comment type="subcellular location">
    <subcellularLocation>
        <location evidence="1 7">Cell membrane</location>
        <topology evidence="1 7">Multi-pass membrane protein</topology>
    </subcellularLocation>
</comment>
<accession>A0A5C5GC92</accession>
<name>A0A5C5GC92_9RHOB</name>
<feature type="transmembrane region" description="Helical" evidence="7">
    <location>
        <begin position="20"/>
        <end position="40"/>
    </location>
</feature>
<evidence type="ECO:0000256" key="1">
    <source>
        <dbReference type="ARBA" id="ARBA00004651"/>
    </source>
</evidence>
<evidence type="ECO:0000256" key="5">
    <source>
        <dbReference type="ARBA" id="ARBA00022989"/>
    </source>
</evidence>
<evidence type="ECO:0000256" key="6">
    <source>
        <dbReference type="ARBA" id="ARBA00023136"/>
    </source>
</evidence>
<feature type="transmembrane region" description="Helical" evidence="7">
    <location>
        <begin position="246"/>
        <end position="269"/>
    </location>
</feature>